<reference evidence="2 3" key="1">
    <citation type="submission" date="2021-06" db="EMBL/GenBank/DDBJ databases">
        <title>Actinomycetes sequencing.</title>
        <authorList>
            <person name="Shan Q."/>
        </authorList>
    </citation>
    <scope>NUCLEOTIDE SEQUENCE [LARGE SCALE GENOMIC DNA]</scope>
    <source>
        <strain evidence="2 3">NEAU-G5</strain>
    </source>
</reference>
<dbReference type="InterPro" id="IPR001584">
    <property type="entry name" value="Integrase_cat-core"/>
</dbReference>
<comment type="caution">
    <text evidence="2">The sequence shown here is derived from an EMBL/GenBank/DDBJ whole genome shotgun (WGS) entry which is preliminary data.</text>
</comment>
<feature type="domain" description="Integrase catalytic" evidence="1">
    <location>
        <begin position="8"/>
        <end position="48"/>
    </location>
</feature>
<keyword evidence="3" id="KW-1185">Reference proteome</keyword>
<dbReference type="Pfam" id="PF13333">
    <property type="entry name" value="rve_2"/>
    <property type="match status" value="1"/>
</dbReference>
<organism evidence="2 3">
    <name type="scientific">Nocardia albiluteola</name>
    <dbReference type="NCBI Taxonomy" id="2842303"/>
    <lineage>
        <taxon>Bacteria</taxon>
        <taxon>Bacillati</taxon>
        <taxon>Actinomycetota</taxon>
        <taxon>Actinomycetes</taxon>
        <taxon>Mycobacteriales</taxon>
        <taxon>Nocardiaceae</taxon>
        <taxon>Nocardia</taxon>
    </lineage>
</organism>
<dbReference type="Proteomes" id="UP000733379">
    <property type="component" value="Unassembled WGS sequence"/>
</dbReference>
<protein>
    <submittedName>
        <fullName evidence="2">IS3 family transposase</fullName>
    </submittedName>
</protein>
<sequence length="57" mass="6680">MQLEPIGTKTWATRQDLTNAIFEYIEAYYNPVRRRSRIAMLRPVEYERTHATAHAAA</sequence>
<accession>A0ABS6B9M0</accession>
<dbReference type="EMBL" id="JAHKNI010000018">
    <property type="protein sequence ID" value="MBU3066992.1"/>
    <property type="molecule type" value="Genomic_DNA"/>
</dbReference>
<evidence type="ECO:0000259" key="1">
    <source>
        <dbReference type="Pfam" id="PF13333"/>
    </source>
</evidence>
<evidence type="ECO:0000313" key="2">
    <source>
        <dbReference type="EMBL" id="MBU3066992.1"/>
    </source>
</evidence>
<gene>
    <name evidence="2" type="ORF">KO481_36415</name>
</gene>
<name>A0ABS6B9M0_9NOCA</name>
<evidence type="ECO:0000313" key="3">
    <source>
        <dbReference type="Proteomes" id="UP000733379"/>
    </source>
</evidence>
<dbReference type="RefSeq" id="WP_215923082.1">
    <property type="nucleotide sequence ID" value="NZ_JAHKNI010000018.1"/>
</dbReference>
<proteinExistence type="predicted"/>